<dbReference type="Gene3D" id="3.40.50.720">
    <property type="entry name" value="NAD(P)-binding Rossmann-like Domain"/>
    <property type="match status" value="1"/>
</dbReference>
<evidence type="ECO:0000256" key="2">
    <source>
        <dbReference type="ARBA" id="ARBA00022857"/>
    </source>
</evidence>
<dbReference type="PRINTS" id="PR00080">
    <property type="entry name" value="SDRFAMILY"/>
</dbReference>
<evidence type="ECO:0000256" key="3">
    <source>
        <dbReference type="ARBA" id="ARBA00023002"/>
    </source>
</evidence>
<keyword evidence="2" id="KW-0521">NADP</keyword>
<dbReference type="PRINTS" id="PR00081">
    <property type="entry name" value="GDHRDH"/>
</dbReference>
<dbReference type="Proteomes" id="UP000541444">
    <property type="component" value="Unassembled WGS sequence"/>
</dbReference>
<reference evidence="5 6" key="1">
    <citation type="journal article" date="2020" name="IScience">
        <title>Genome Sequencing of the Endangered Kingdonia uniflora (Circaeasteraceae, Ranunculales) Reveals Potential Mechanisms of Evolutionary Specialization.</title>
        <authorList>
            <person name="Sun Y."/>
            <person name="Deng T."/>
            <person name="Zhang A."/>
            <person name="Moore M.J."/>
            <person name="Landis J.B."/>
            <person name="Lin N."/>
            <person name="Zhang H."/>
            <person name="Zhang X."/>
            <person name="Huang J."/>
            <person name="Zhang X."/>
            <person name="Sun H."/>
            <person name="Wang H."/>
        </authorList>
    </citation>
    <scope>NUCLEOTIDE SEQUENCE [LARGE SCALE GENOMIC DNA]</scope>
    <source>
        <strain evidence="5">TB1705</strain>
        <tissue evidence="5">Leaf</tissue>
    </source>
</reference>
<dbReference type="GO" id="GO:0016020">
    <property type="term" value="C:membrane"/>
    <property type="evidence" value="ECO:0007669"/>
    <property type="project" value="TreeGrafter"/>
</dbReference>
<organism evidence="5 6">
    <name type="scientific">Kingdonia uniflora</name>
    <dbReference type="NCBI Taxonomy" id="39325"/>
    <lineage>
        <taxon>Eukaryota</taxon>
        <taxon>Viridiplantae</taxon>
        <taxon>Streptophyta</taxon>
        <taxon>Embryophyta</taxon>
        <taxon>Tracheophyta</taxon>
        <taxon>Spermatophyta</taxon>
        <taxon>Magnoliopsida</taxon>
        <taxon>Ranunculales</taxon>
        <taxon>Circaeasteraceae</taxon>
        <taxon>Kingdonia</taxon>
    </lineage>
</organism>
<evidence type="ECO:0000256" key="1">
    <source>
        <dbReference type="ARBA" id="ARBA00006484"/>
    </source>
</evidence>
<dbReference type="SUPFAM" id="SSF51735">
    <property type="entry name" value="NAD(P)-binding Rossmann-fold domains"/>
    <property type="match status" value="1"/>
</dbReference>
<comment type="caution">
    <text evidence="5">The sequence shown here is derived from an EMBL/GenBank/DDBJ whole genome shotgun (WGS) entry which is preliminary data.</text>
</comment>
<dbReference type="InterPro" id="IPR036291">
    <property type="entry name" value="NAD(P)-bd_dom_sf"/>
</dbReference>
<dbReference type="Pfam" id="PF00106">
    <property type="entry name" value="adh_short"/>
    <property type="match status" value="1"/>
</dbReference>
<dbReference type="PANTHER" id="PTHR43490">
    <property type="entry name" value="(+)-NEOMENTHOL DEHYDROGENASE"/>
    <property type="match status" value="1"/>
</dbReference>
<evidence type="ECO:0000256" key="4">
    <source>
        <dbReference type="RuleBase" id="RU000363"/>
    </source>
</evidence>
<accession>A0A7J7NRD8</accession>
<dbReference type="EMBL" id="JACGCM010000645">
    <property type="protein sequence ID" value="KAF6169524.1"/>
    <property type="molecule type" value="Genomic_DNA"/>
</dbReference>
<keyword evidence="3" id="KW-0560">Oxidoreductase</keyword>
<evidence type="ECO:0000313" key="6">
    <source>
        <dbReference type="Proteomes" id="UP000541444"/>
    </source>
</evidence>
<keyword evidence="6" id="KW-1185">Reference proteome</keyword>
<gene>
    <name evidence="5" type="ORF">GIB67_014524</name>
</gene>
<dbReference type="GO" id="GO:0016491">
    <property type="term" value="F:oxidoreductase activity"/>
    <property type="evidence" value="ECO:0007669"/>
    <property type="project" value="UniProtKB-KW"/>
</dbReference>
<comment type="similarity">
    <text evidence="1 4">Belongs to the short-chain dehydrogenases/reductases (SDR) family.</text>
</comment>
<sequence length="330" mass="36657">MQILHDRYLIVNTVVNLVQLHDQIRYHVHSTFRCAVVTGGNKGIGLEICRQLASKGILVVLTARNEKRGITAVENLRDLGLSNVVFHQLDVKGPTSIDSVANFVKTEFGKLDILVNNAGDLGVIIDNEPFRVFKSRFGTVTEENFYMLKGVIEQTFQKAEECLETNYYGTKRVTEALLPLLQLSNSARIVNVASIYGLLSYISNEKAKAQLTNVDSLTEEKLDDLLDCFLKDFKASALESNGWPITLSAYKVSKAAVNAYTRILARKFPKFRVNSVHPGYAKTDITCNMGVLTPEECARGPVMLALLPDDGLLASTLIRRRSLLSTRDCV</sequence>
<dbReference type="AlphaFoldDB" id="A0A7J7NRD8"/>
<dbReference type="PANTHER" id="PTHR43490:SF135">
    <property type="entry name" value="OS02G0640800 PROTEIN"/>
    <property type="match status" value="1"/>
</dbReference>
<name>A0A7J7NRD8_9MAGN</name>
<dbReference type="Pfam" id="PF13561">
    <property type="entry name" value="adh_short_C2"/>
    <property type="match status" value="1"/>
</dbReference>
<protein>
    <submittedName>
        <fullName evidence="5">Uncharacterized protein</fullName>
    </submittedName>
</protein>
<evidence type="ECO:0000313" key="5">
    <source>
        <dbReference type="EMBL" id="KAF6169524.1"/>
    </source>
</evidence>
<dbReference type="OrthoDB" id="1933717at2759"/>
<dbReference type="InterPro" id="IPR002347">
    <property type="entry name" value="SDR_fam"/>
</dbReference>
<proteinExistence type="inferred from homology"/>